<dbReference type="OMA" id="GTSFCKE"/>
<dbReference type="eggNOG" id="ENOG502QT3R">
    <property type="taxonomic scope" value="Eukaryota"/>
</dbReference>
<dbReference type="InterPro" id="IPR000073">
    <property type="entry name" value="AB_hydrolase_1"/>
</dbReference>
<dbReference type="InterPro" id="IPR029058">
    <property type="entry name" value="AB_hydrolase_fold"/>
</dbReference>
<dbReference type="Gene3D" id="3.40.50.1820">
    <property type="entry name" value="alpha/beta hydrolase"/>
    <property type="match status" value="1"/>
</dbReference>
<accession>M2MU96</accession>
<evidence type="ECO:0000313" key="2">
    <source>
        <dbReference type="EMBL" id="EMC95138.1"/>
    </source>
</evidence>
<reference evidence="2 3" key="1">
    <citation type="journal article" date="2012" name="PLoS Pathog.">
        <title>Diverse lifestyles and strategies of plant pathogenesis encoded in the genomes of eighteen Dothideomycetes fungi.</title>
        <authorList>
            <person name="Ohm R.A."/>
            <person name="Feau N."/>
            <person name="Henrissat B."/>
            <person name="Schoch C.L."/>
            <person name="Horwitz B.A."/>
            <person name="Barry K.W."/>
            <person name="Condon B.J."/>
            <person name="Copeland A.C."/>
            <person name="Dhillon B."/>
            <person name="Glaser F."/>
            <person name="Hesse C.N."/>
            <person name="Kosti I."/>
            <person name="LaButti K."/>
            <person name="Lindquist E.A."/>
            <person name="Lucas S."/>
            <person name="Salamov A.A."/>
            <person name="Bradshaw R.E."/>
            <person name="Ciuffetti L."/>
            <person name="Hamelin R.C."/>
            <person name="Kema G.H.J."/>
            <person name="Lawrence C."/>
            <person name="Scott J.A."/>
            <person name="Spatafora J.W."/>
            <person name="Turgeon B.G."/>
            <person name="de Wit P.J.G.M."/>
            <person name="Zhong S."/>
            <person name="Goodwin S.B."/>
            <person name="Grigoriev I.V."/>
        </authorList>
    </citation>
    <scope>NUCLEOTIDE SEQUENCE [LARGE SCALE GENOMIC DNA]</scope>
    <source>
        <strain evidence="2 3">UAMH 10762</strain>
    </source>
</reference>
<dbReference type="Proteomes" id="UP000011761">
    <property type="component" value="Unassembled WGS sequence"/>
</dbReference>
<dbReference type="PANTHER" id="PTHR43194:SF2">
    <property type="entry name" value="PEROXISOMAL MEMBRANE PROTEIN LPX1"/>
    <property type="match status" value="1"/>
</dbReference>
<dbReference type="EMBL" id="KB445557">
    <property type="protein sequence ID" value="EMC95138.1"/>
    <property type="molecule type" value="Genomic_DNA"/>
</dbReference>
<proteinExistence type="predicted"/>
<dbReference type="OrthoDB" id="94039at2759"/>
<dbReference type="InterPro" id="IPR050228">
    <property type="entry name" value="Carboxylesterase_BioH"/>
</dbReference>
<name>M2MU96_BAUPA</name>
<organism evidence="2 3">
    <name type="scientific">Baudoinia panamericana (strain UAMH 10762)</name>
    <name type="common">Angels' share fungus</name>
    <name type="synonym">Baudoinia compniacensis (strain UAMH 10762)</name>
    <dbReference type="NCBI Taxonomy" id="717646"/>
    <lineage>
        <taxon>Eukaryota</taxon>
        <taxon>Fungi</taxon>
        <taxon>Dikarya</taxon>
        <taxon>Ascomycota</taxon>
        <taxon>Pezizomycotina</taxon>
        <taxon>Dothideomycetes</taxon>
        <taxon>Dothideomycetidae</taxon>
        <taxon>Mycosphaerellales</taxon>
        <taxon>Teratosphaeriaceae</taxon>
        <taxon>Baudoinia</taxon>
    </lineage>
</organism>
<sequence>MDVFTTTTTHSRRTLAIPATYPRRAGTVAHERDELKIALHDYRVHQHRQHEPITLLFAHGTSFSKDLWDLIIRYLLSDQQLAGRIKRIVAIDASNHGDSAVLNAGKLGTNAFWPDNAYDILTVTQTLGLSLPLVGIGHSFGGGTLAHAAVISPGTFSATIFVEPILFIMPEQDGVTASVALRRKDQWRSLDDVCARFEKSQGLADWHPEQRKVYAEKGTSEATGPDGQNKRILKTPKAQEAATYIAAPYPGILEMLHNSCGQHTFILGGSSKVMSPDQRQHIGGLMPRSTIMINMPDAGHLIPMTHPLELARHLREQLLRFDAPVSKL</sequence>
<evidence type="ECO:0000259" key="1">
    <source>
        <dbReference type="Pfam" id="PF12697"/>
    </source>
</evidence>
<dbReference type="HOGENOM" id="CLU_032490_0_0_1"/>
<feature type="domain" description="AB hydrolase-1" evidence="1">
    <location>
        <begin position="55"/>
        <end position="312"/>
    </location>
</feature>
<dbReference type="AlphaFoldDB" id="M2MU96"/>
<keyword evidence="3" id="KW-1185">Reference proteome</keyword>
<dbReference type="Pfam" id="PF12697">
    <property type="entry name" value="Abhydrolase_6"/>
    <property type="match status" value="1"/>
</dbReference>
<evidence type="ECO:0000313" key="3">
    <source>
        <dbReference type="Proteomes" id="UP000011761"/>
    </source>
</evidence>
<dbReference type="GeneID" id="19108933"/>
<dbReference type="SUPFAM" id="SSF53474">
    <property type="entry name" value="alpha/beta-Hydrolases"/>
    <property type="match status" value="1"/>
</dbReference>
<dbReference type="STRING" id="717646.M2MU96"/>
<dbReference type="RefSeq" id="XP_007677737.1">
    <property type="nucleotide sequence ID" value="XM_007679547.1"/>
</dbReference>
<protein>
    <recommendedName>
        <fullName evidence="1">AB hydrolase-1 domain-containing protein</fullName>
    </recommendedName>
</protein>
<gene>
    <name evidence="2" type="ORF">BAUCODRAFT_149161</name>
</gene>
<dbReference type="PANTHER" id="PTHR43194">
    <property type="entry name" value="HYDROLASE ALPHA/BETA FOLD FAMILY"/>
    <property type="match status" value="1"/>
</dbReference>
<dbReference type="KEGG" id="bcom:BAUCODRAFT_149161"/>